<dbReference type="EMBL" id="MU006717">
    <property type="protein sequence ID" value="KAF2627468.1"/>
    <property type="molecule type" value="Genomic_DNA"/>
</dbReference>
<reference evidence="1" key="1">
    <citation type="journal article" date="2020" name="Stud. Mycol.">
        <title>101 Dothideomycetes genomes: a test case for predicting lifestyles and emergence of pathogens.</title>
        <authorList>
            <person name="Haridas S."/>
            <person name="Albert R."/>
            <person name="Binder M."/>
            <person name="Bloem J."/>
            <person name="Labutti K."/>
            <person name="Salamov A."/>
            <person name="Andreopoulos B."/>
            <person name="Baker S."/>
            <person name="Barry K."/>
            <person name="Bills G."/>
            <person name="Bluhm B."/>
            <person name="Cannon C."/>
            <person name="Castanera R."/>
            <person name="Culley D."/>
            <person name="Daum C."/>
            <person name="Ezra D."/>
            <person name="Gonzalez J."/>
            <person name="Henrissat B."/>
            <person name="Kuo A."/>
            <person name="Liang C."/>
            <person name="Lipzen A."/>
            <person name="Lutzoni F."/>
            <person name="Magnuson J."/>
            <person name="Mondo S."/>
            <person name="Nolan M."/>
            <person name="Ohm R."/>
            <person name="Pangilinan J."/>
            <person name="Park H.-J."/>
            <person name="Ramirez L."/>
            <person name="Alfaro M."/>
            <person name="Sun H."/>
            <person name="Tritt A."/>
            <person name="Yoshinaga Y."/>
            <person name="Zwiers L.-H."/>
            <person name="Turgeon B."/>
            <person name="Goodwin S."/>
            <person name="Spatafora J."/>
            <person name="Crous P."/>
            <person name="Grigoriev I."/>
        </authorList>
    </citation>
    <scope>NUCLEOTIDE SEQUENCE</scope>
    <source>
        <strain evidence="1">CBS 525.71</strain>
    </source>
</reference>
<sequence length="124" mass="14614">MLEQWFEKKRGWRQPRLRFLRTHRISTAFLTASSLTFTNTFSLVMHVRTMNIYSSFLWRFETFTSSPLNMMSPEHNQPPCLRQLAQCALAQTTSPSNRLLKHARYSQSLSILVVFRLRCSSQRA</sequence>
<name>A0ACB6S0B6_9PLEO</name>
<proteinExistence type="predicted"/>
<accession>A0ACB6S0B6</accession>
<comment type="caution">
    <text evidence="1">The sequence shown here is derived from an EMBL/GenBank/DDBJ whole genome shotgun (WGS) entry which is preliminary data.</text>
</comment>
<gene>
    <name evidence="1" type="ORF">BU25DRAFT_65949</name>
</gene>
<dbReference type="Proteomes" id="UP000799754">
    <property type="component" value="Unassembled WGS sequence"/>
</dbReference>
<organism evidence="1 2">
    <name type="scientific">Macroventuria anomochaeta</name>
    <dbReference type="NCBI Taxonomy" id="301207"/>
    <lineage>
        <taxon>Eukaryota</taxon>
        <taxon>Fungi</taxon>
        <taxon>Dikarya</taxon>
        <taxon>Ascomycota</taxon>
        <taxon>Pezizomycotina</taxon>
        <taxon>Dothideomycetes</taxon>
        <taxon>Pleosporomycetidae</taxon>
        <taxon>Pleosporales</taxon>
        <taxon>Pleosporineae</taxon>
        <taxon>Didymellaceae</taxon>
        <taxon>Macroventuria</taxon>
    </lineage>
</organism>
<evidence type="ECO:0000313" key="1">
    <source>
        <dbReference type="EMBL" id="KAF2627468.1"/>
    </source>
</evidence>
<keyword evidence="2" id="KW-1185">Reference proteome</keyword>
<protein>
    <submittedName>
        <fullName evidence="1">Uncharacterized protein</fullName>
    </submittedName>
</protein>
<evidence type="ECO:0000313" key="2">
    <source>
        <dbReference type="Proteomes" id="UP000799754"/>
    </source>
</evidence>